<evidence type="ECO:0000313" key="2">
    <source>
        <dbReference type="EMBL" id="SMH27922.1"/>
    </source>
</evidence>
<protein>
    <submittedName>
        <fullName evidence="2">Uncharacterized protein</fullName>
    </submittedName>
</protein>
<name>A0A1X7MSY3_9MICO</name>
<organism evidence="2 3">
    <name type="scientific">Rathayibacter oskolensis</name>
    <dbReference type="NCBI Taxonomy" id="1891671"/>
    <lineage>
        <taxon>Bacteria</taxon>
        <taxon>Bacillati</taxon>
        <taxon>Actinomycetota</taxon>
        <taxon>Actinomycetes</taxon>
        <taxon>Micrococcales</taxon>
        <taxon>Microbacteriaceae</taxon>
        <taxon>Rathayibacter</taxon>
    </lineage>
</organism>
<gene>
    <name evidence="2" type="ORF">SAMN06295885_0072</name>
</gene>
<evidence type="ECO:0000256" key="1">
    <source>
        <dbReference type="SAM" id="MobiDB-lite"/>
    </source>
</evidence>
<feature type="region of interest" description="Disordered" evidence="1">
    <location>
        <begin position="1"/>
        <end position="29"/>
    </location>
</feature>
<evidence type="ECO:0000313" key="3">
    <source>
        <dbReference type="Proteomes" id="UP000193711"/>
    </source>
</evidence>
<dbReference type="Proteomes" id="UP000193711">
    <property type="component" value="Unassembled WGS sequence"/>
</dbReference>
<proteinExistence type="predicted"/>
<dbReference type="OrthoDB" id="5186655at2"/>
<dbReference type="RefSeq" id="WP_085474640.1">
    <property type="nucleotide sequence ID" value="NZ_FXBM01000001.1"/>
</dbReference>
<accession>A0A1X7MSY3</accession>
<keyword evidence="3" id="KW-1185">Reference proteome</keyword>
<sequence length="196" mass="21429">MDFFPADPPQDESVAVESEPEPWRAPPENEVPALFPLSEVLAVAEDVAIIATGVRVYSTGVEFSIERRMRRGGMSEEEWQLAQMGFHGHHGVGSPGRMRYGLGLSDGQHLVLDRSWGGEQEPRDGSRHVLTMTGGSGGGSDRFHTSEEGLWLWPLPPEGPLELVVQWPDRGVPESRTVIDATSLRALAAEAAPIWP</sequence>
<reference evidence="3" key="1">
    <citation type="submission" date="2017-04" db="EMBL/GenBank/DDBJ databases">
        <authorList>
            <person name="Varghese N."/>
            <person name="Submissions S."/>
        </authorList>
    </citation>
    <scope>NUCLEOTIDE SEQUENCE [LARGE SCALE GENOMIC DNA]</scope>
    <source>
        <strain evidence="3">VKM Ac-2121</strain>
    </source>
</reference>
<dbReference type="STRING" id="1891671.SAMN06295885_0072"/>
<dbReference type="AlphaFoldDB" id="A0A1X7MSY3"/>
<dbReference type="EMBL" id="FXBM01000001">
    <property type="protein sequence ID" value="SMH27922.1"/>
    <property type="molecule type" value="Genomic_DNA"/>
</dbReference>